<evidence type="ECO:0000313" key="5">
    <source>
        <dbReference type="EMBL" id="MDX6849290.1"/>
    </source>
</evidence>
<organism evidence="5 6">
    <name type="scientific">Gilvimarinus gilvus</name>
    <dbReference type="NCBI Taxonomy" id="3058038"/>
    <lineage>
        <taxon>Bacteria</taxon>
        <taxon>Pseudomonadati</taxon>
        <taxon>Pseudomonadota</taxon>
        <taxon>Gammaproteobacteria</taxon>
        <taxon>Cellvibrionales</taxon>
        <taxon>Cellvibrionaceae</taxon>
        <taxon>Gilvimarinus</taxon>
    </lineage>
</organism>
<proteinExistence type="inferred from homology"/>
<dbReference type="InterPro" id="IPR036390">
    <property type="entry name" value="WH_DNA-bd_sf"/>
</dbReference>
<protein>
    <submittedName>
        <fullName evidence="5">BlaI/MecI/CopY family transcriptional regulator</fullName>
    </submittedName>
</protein>
<dbReference type="InterPro" id="IPR036388">
    <property type="entry name" value="WH-like_DNA-bd_sf"/>
</dbReference>
<name>A0ABU4RWS8_9GAMM</name>
<dbReference type="EMBL" id="JAXAFO010000010">
    <property type="protein sequence ID" value="MDX6849290.1"/>
    <property type="molecule type" value="Genomic_DNA"/>
</dbReference>
<dbReference type="Proteomes" id="UP001273505">
    <property type="component" value="Unassembled WGS sequence"/>
</dbReference>
<keyword evidence="4" id="KW-0804">Transcription</keyword>
<evidence type="ECO:0000313" key="6">
    <source>
        <dbReference type="Proteomes" id="UP001273505"/>
    </source>
</evidence>
<dbReference type="Gene3D" id="1.10.10.10">
    <property type="entry name" value="Winged helix-like DNA-binding domain superfamily/Winged helix DNA-binding domain"/>
    <property type="match status" value="1"/>
</dbReference>
<evidence type="ECO:0000256" key="1">
    <source>
        <dbReference type="ARBA" id="ARBA00011046"/>
    </source>
</evidence>
<comment type="similarity">
    <text evidence="1">Belongs to the BlaI transcriptional regulatory family.</text>
</comment>
<evidence type="ECO:0000256" key="3">
    <source>
        <dbReference type="ARBA" id="ARBA00023125"/>
    </source>
</evidence>
<evidence type="ECO:0000256" key="4">
    <source>
        <dbReference type="ARBA" id="ARBA00023163"/>
    </source>
</evidence>
<keyword evidence="2" id="KW-0805">Transcription regulation</keyword>
<evidence type="ECO:0000256" key="2">
    <source>
        <dbReference type="ARBA" id="ARBA00023015"/>
    </source>
</evidence>
<keyword evidence="3" id="KW-0238">DNA-binding</keyword>
<gene>
    <name evidence="5" type="ORF">SCD92_07955</name>
</gene>
<keyword evidence="6" id="KW-1185">Reference proteome</keyword>
<reference evidence="5 6" key="1">
    <citation type="submission" date="2023-11" db="EMBL/GenBank/DDBJ databases">
        <title>Gilvimarinus fulvus sp. nov., isolated from the surface of Kelp.</title>
        <authorList>
            <person name="Sun Y.Y."/>
            <person name="Gong Y."/>
            <person name="Du Z.J."/>
        </authorList>
    </citation>
    <scope>NUCLEOTIDE SEQUENCE [LARGE SCALE GENOMIC DNA]</scope>
    <source>
        <strain evidence="5 6">SDUM040013</strain>
    </source>
</reference>
<accession>A0ABU4RWS8</accession>
<dbReference type="SUPFAM" id="SSF46785">
    <property type="entry name" value="Winged helix' DNA-binding domain"/>
    <property type="match status" value="1"/>
</dbReference>
<dbReference type="InterPro" id="IPR005650">
    <property type="entry name" value="BlaI_family"/>
</dbReference>
<dbReference type="Pfam" id="PF03965">
    <property type="entry name" value="Penicillinase_R"/>
    <property type="match status" value="1"/>
</dbReference>
<sequence length="142" mass="15927">MIRYLVMAAPNSAPTPLGDLEIQALEYLWQQPDATAKEFHEFVSASRPSSLNTVQSAMERLFRKGLADREKVSHSYRYSAKTSKTDLLGNLINDLVGRFNSDSQSSAAAILNAAEQLDEQALDLLEKEINRRKQQRLSGEQD</sequence>
<comment type="caution">
    <text evidence="5">The sequence shown here is derived from an EMBL/GenBank/DDBJ whole genome shotgun (WGS) entry which is preliminary data.</text>
</comment>
<dbReference type="RefSeq" id="WP_319835074.1">
    <property type="nucleotide sequence ID" value="NZ_JAXAFO010000010.1"/>
</dbReference>